<dbReference type="PROSITE" id="PS50103">
    <property type="entry name" value="ZF_C3H1"/>
    <property type="match status" value="2"/>
</dbReference>
<feature type="zinc finger region" description="C3H1-type" evidence="7">
    <location>
        <begin position="86"/>
        <end position="108"/>
    </location>
</feature>
<dbReference type="InterPro" id="IPR000571">
    <property type="entry name" value="Znf_CCCH"/>
</dbReference>
<evidence type="ECO:0000256" key="4">
    <source>
        <dbReference type="ARBA" id="ARBA00022833"/>
    </source>
</evidence>
<feature type="compositionally biased region" description="Polar residues" evidence="8">
    <location>
        <begin position="1"/>
        <end position="11"/>
    </location>
</feature>
<feature type="domain" description="WWE" evidence="10">
    <location>
        <begin position="203"/>
        <end position="290"/>
    </location>
</feature>
<keyword evidence="4 7" id="KW-0862">Zinc</keyword>
<dbReference type="InterPro" id="IPR037197">
    <property type="entry name" value="WWE_dom_sf"/>
</dbReference>
<proteinExistence type="inferred from homology"/>
<dbReference type="SUPFAM" id="SSF117839">
    <property type="entry name" value="WWE domain"/>
    <property type="match status" value="2"/>
</dbReference>
<feature type="region of interest" description="Disordered" evidence="8">
    <location>
        <begin position="106"/>
        <end position="146"/>
    </location>
</feature>
<dbReference type="GO" id="GO:0003950">
    <property type="term" value="F:NAD+ poly-ADP-ribosyltransferase activity"/>
    <property type="evidence" value="ECO:0007669"/>
    <property type="project" value="TreeGrafter"/>
</dbReference>
<feature type="compositionally biased region" description="Basic residues" evidence="8">
    <location>
        <begin position="119"/>
        <end position="131"/>
    </location>
</feature>
<dbReference type="Pfam" id="PF23466">
    <property type="entry name" value="WWE_4"/>
    <property type="match status" value="1"/>
</dbReference>
<evidence type="ECO:0000259" key="10">
    <source>
        <dbReference type="PROSITE" id="PS50918"/>
    </source>
</evidence>
<dbReference type="Proteomes" id="UP001221898">
    <property type="component" value="Unassembled WGS sequence"/>
</dbReference>
<dbReference type="AlphaFoldDB" id="A0AAD7RXS1"/>
<feature type="domain" description="C3H1-type" evidence="9">
    <location>
        <begin position="86"/>
        <end position="108"/>
    </location>
</feature>
<organism evidence="11 12">
    <name type="scientific">Aldrovandia affinis</name>
    <dbReference type="NCBI Taxonomy" id="143900"/>
    <lineage>
        <taxon>Eukaryota</taxon>
        <taxon>Metazoa</taxon>
        <taxon>Chordata</taxon>
        <taxon>Craniata</taxon>
        <taxon>Vertebrata</taxon>
        <taxon>Euteleostomi</taxon>
        <taxon>Actinopterygii</taxon>
        <taxon>Neopterygii</taxon>
        <taxon>Teleostei</taxon>
        <taxon>Notacanthiformes</taxon>
        <taxon>Halosauridae</taxon>
        <taxon>Aldrovandia</taxon>
    </lineage>
</organism>
<dbReference type="GO" id="GO:1990404">
    <property type="term" value="F:NAD+-protein mono-ADP-ribosyltransferase activity"/>
    <property type="evidence" value="ECO:0007669"/>
    <property type="project" value="TreeGrafter"/>
</dbReference>
<evidence type="ECO:0000256" key="5">
    <source>
        <dbReference type="ARBA" id="ARBA00023242"/>
    </source>
</evidence>
<reference evidence="11" key="1">
    <citation type="journal article" date="2023" name="Science">
        <title>Genome structures resolve the early diversification of teleost fishes.</title>
        <authorList>
            <person name="Parey E."/>
            <person name="Louis A."/>
            <person name="Montfort J."/>
            <person name="Bouchez O."/>
            <person name="Roques C."/>
            <person name="Iampietro C."/>
            <person name="Lluch J."/>
            <person name="Castinel A."/>
            <person name="Donnadieu C."/>
            <person name="Desvignes T."/>
            <person name="Floi Bucao C."/>
            <person name="Jouanno E."/>
            <person name="Wen M."/>
            <person name="Mejri S."/>
            <person name="Dirks R."/>
            <person name="Jansen H."/>
            <person name="Henkel C."/>
            <person name="Chen W.J."/>
            <person name="Zahm M."/>
            <person name="Cabau C."/>
            <person name="Klopp C."/>
            <person name="Thompson A.W."/>
            <person name="Robinson-Rechavi M."/>
            <person name="Braasch I."/>
            <person name="Lecointre G."/>
            <person name="Bobe J."/>
            <person name="Postlethwait J.H."/>
            <person name="Berthelot C."/>
            <person name="Roest Crollius H."/>
            <person name="Guiguen Y."/>
        </authorList>
    </citation>
    <scope>NUCLEOTIDE SEQUENCE</scope>
    <source>
        <strain evidence="11">NC1722</strain>
    </source>
</reference>
<evidence type="ECO:0000256" key="3">
    <source>
        <dbReference type="ARBA" id="ARBA00022771"/>
    </source>
</evidence>
<feature type="compositionally biased region" description="Basic and acidic residues" evidence="8">
    <location>
        <begin position="132"/>
        <end position="145"/>
    </location>
</feature>
<dbReference type="InterPro" id="IPR004170">
    <property type="entry name" value="WWE_dom"/>
</dbReference>
<evidence type="ECO:0000256" key="8">
    <source>
        <dbReference type="SAM" id="MobiDB-lite"/>
    </source>
</evidence>
<name>A0AAD7RXS1_9TELE</name>
<dbReference type="EMBL" id="JAINUG010000147">
    <property type="protein sequence ID" value="KAJ8392356.1"/>
    <property type="molecule type" value="Genomic_DNA"/>
</dbReference>
<keyword evidence="2 7" id="KW-0479">Metal-binding</keyword>
<evidence type="ECO:0000313" key="12">
    <source>
        <dbReference type="Proteomes" id="UP001221898"/>
    </source>
</evidence>
<dbReference type="GO" id="GO:0005634">
    <property type="term" value="C:nucleus"/>
    <property type="evidence" value="ECO:0007669"/>
    <property type="project" value="UniProtKB-SubCell"/>
</dbReference>
<dbReference type="InterPro" id="IPR036855">
    <property type="entry name" value="Znf_CCCH_sf"/>
</dbReference>
<dbReference type="PANTHER" id="PTHR45740">
    <property type="entry name" value="POLY [ADP-RIBOSE] POLYMERASE"/>
    <property type="match status" value="1"/>
</dbReference>
<dbReference type="Gene3D" id="4.10.1000.10">
    <property type="entry name" value="Zinc finger, CCCH-type"/>
    <property type="match status" value="1"/>
</dbReference>
<feature type="domain" description="C3H1-type" evidence="9">
    <location>
        <begin position="61"/>
        <end position="85"/>
    </location>
</feature>
<protein>
    <submittedName>
        <fullName evidence="11">Uncharacterized protein</fullName>
    </submittedName>
</protein>
<evidence type="ECO:0000259" key="9">
    <source>
        <dbReference type="PROSITE" id="PS50103"/>
    </source>
</evidence>
<dbReference type="PROSITE" id="PS50918">
    <property type="entry name" value="WWE"/>
    <property type="match status" value="2"/>
</dbReference>
<comment type="caution">
    <text evidence="11">The sequence shown here is derived from an EMBL/GenBank/DDBJ whole genome shotgun (WGS) entry which is preliminary data.</text>
</comment>
<dbReference type="GO" id="GO:0008270">
    <property type="term" value="F:zinc ion binding"/>
    <property type="evidence" value="ECO:0007669"/>
    <property type="project" value="UniProtKB-KW"/>
</dbReference>
<dbReference type="PANTHER" id="PTHR45740:SF14">
    <property type="entry name" value="NOVEL PROTEIN"/>
    <property type="match status" value="1"/>
</dbReference>
<keyword evidence="5" id="KW-0539">Nucleus</keyword>
<feature type="zinc finger region" description="C3H1-type" evidence="7">
    <location>
        <begin position="61"/>
        <end position="85"/>
    </location>
</feature>
<comment type="subcellular location">
    <subcellularLocation>
        <location evidence="1">Nucleus</location>
    </subcellularLocation>
</comment>
<dbReference type="Gene3D" id="3.30.720.50">
    <property type="match status" value="2"/>
</dbReference>
<dbReference type="Pfam" id="PF02825">
    <property type="entry name" value="WWE"/>
    <property type="match status" value="2"/>
</dbReference>
<evidence type="ECO:0000256" key="1">
    <source>
        <dbReference type="ARBA" id="ARBA00004123"/>
    </source>
</evidence>
<evidence type="ECO:0000256" key="7">
    <source>
        <dbReference type="PROSITE-ProRule" id="PRU00723"/>
    </source>
</evidence>
<dbReference type="SUPFAM" id="SSF90229">
    <property type="entry name" value="CCCH zinc finger"/>
    <property type="match status" value="1"/>
</dbReference>
<gene>
    <name evidence="11" type="ORF">AAFF_G00077200</name>
</gene>
<accession>A0AAD7RXS1</accession>
<feature type="domain" description="WWE" evidence="10">
    <location>
        <begin position="303"/>
        <end position="386"/>
    </location>
</feature>
<evidence type="ECO:0000313" key="11">
    <source>
        <dbReference type="EMBL" id="KAJ8392356.1"/>
    </source>
</evidence>
<evidence type="ECO:0000256" key="6">
    <source>
        <dbReference type="ARBA" id="ARBA00024347"/>
    </source>
</evidence>
<comment type="similarity">
    <text evidence="6">Belongs to the ARTD/PARP family.</text>
</comment>
<dbReference type="InterPro" id="IPR051712">
    <property type="entry name" value="ARTD-AVP"/>
</dbReference>
<sequence>MASNDQIASSSGDDRSESQAPSGRSQGPVREEYSFSECDSDEDSPSDNGSDPPPGAPRSRGTPLQVCAYYNRGHCKNGKKCGDLHICKYFLQGKCRSGSECRLRHFSNSESSTDESQSGRRRRRRNRGRRRSSSEDRQASDDGRPYRWQIKSGSRWENIANDHIIEAQYSCPNAKGIRLFNTPFGAISIDFNKMKVLKKKLQVRRFSSSQPGLETEWVWYCSGNHSWIEYGKKDSRGKAAPVNTSTIEKEFQKRQTGSVQFTIDTTKYQIHFQEMRQENLASGQKRKVARRPRFNMPQDGVGSLSSAFQRVAVSIPTWEFEGDSGKWYIFKHRRKTDTESSISSAEIEAKYQRNPQGSMGFTVSGHRYTLDLNNWPLQTSQIQTLT</sequence>
<feature type="region of interest" description="Disordered" evidence="8">
    <location>
        <begin position="1"/>
        <end position="62"/>
    </location>
</feature>
<keyword evidence="12" id="KW-1185">Reference proteome</keyword>
<evidence type="ECO:0000256" key="2">
    <source>
        <dbReference type="ARBA" id="ARBA00022723"/>
    </source>
</evidence>
<keyword evidence="3 7" id="KW-0863">Zinc-finger</keyword>